<dbReference type="PANTHER" id="PTHR19432:SF35">
    <property type="entry name" value="SOLUTE CARRIER FAMILY 45 MEMBER 3 ISOFORM X1"/>
    <property type="match status" value="1"/>
</dbReference>
<keyword evidence="4 7" id="KW-1133">Transmembrane helix</keyword>
<evidence type="ECO:0000256" key="1">
    <source>
        <dbReference type="ARBA" id="ARBA00004141"/>
    </source>
</evidence>
<feature type="compositionally biased region" description="Polar residues" evidence="6">
    <location>
        <begin position="363"/>
        <end position="373"/>
    </location>
</feature>
<evidence type="ECO:0000256" key="4">
    <source>
        <dbReference type="ARBA" id="ARBA00022989"/>
    </source>
</evidence>
<evidence type="ECO:0000256" key="6">
    <source>
        <dbReference type="SAM" id="MobiDB-lite"/>
    </source>
</evidence>
<evidence type="ECO:0000256" key="3">
    <source>
        <dbReference type="ARBA" id="ARBA00022692"/>
    </source>
</evidence>
<evidence type="ECO:0000313" key="8">
    <source>
        <dbReference type="EMBL" id="KAJ1919502.1"/>
    </source>
</evidence>
<feature type="transmembrane region" description="Helical" evidence="7">
    <location>
        <begin position="212"/>
        <end position="235"/>
    </location>
</feature>
<dbReference type="EMBL" id="JANBPU010000026">
    <property type="protein sequence ID" value="KAJ1919502.1"/>
    <property type="molecule type" value="Genomic_DNA"/>
</dbReference>
<evidence type="ECO:0008006" key="10">
    <source>
        <dbReference type="Google" id="ProtNLM"/>
    </source>
</evidence>
<organism evidence="8 9">
    <name type="scientific">Mycoemilia scoparia</name>
    <dbReference type="NCBI Taxonomy" id="417184"/>
    <lineage>
        <taxon>Eukaryota</taxon>
        <taxon>Fungi</taxon>
        <taxon>Fungi incertae sedis</taxon>
        <taxon>Zoopagomycota</taxon>
        <taxon>Kickxellomycotina</taxon>
        <taxon>Kickxellomycetes</taxon>
        <taxon>Kickxellales</taxon>
        <taxon>Kickxellaceae</taxon>
        <taxon>Mycoemilia</taxon>
    </lineage>
</organism>
<feature type="transmembrane region" description="Helical" evidence="7">
    <location>
        <begin position="404"/>
        <end position="424"/>
    </location>
</feature>
<feature type="transmembrane region" description="Helical" evidence="7">
    <location>
        <begin position="274"/>
        <end position="292"/>
    </location>
</feature>
<dbReference type="OrthoDB" id="28755at2759"/>
<comment type="subcellular location">
    <subcellularLocation>
        <location evidence="1">Membrane</location>
        <topology evidence="1">Multi-pass membrane protein</topology>
    </subcellularLocation>
</comment>
<keyword evidence="3 7" id="KW-0812">Transmembrane</keyword>
<evidence type="ECO:0000256" key="5">
    <source>
        <dbReference type="ARBA" id="ARBA00023136"/>
    </source>
</evidence>
<evidence type="ECO:0000256" key="2">
    <source>
        <dbReference type="ARBA" id="ARBA00022448"/>
    </source>
</evidence>
<accession>A0A9W8DR92</accession>
<reference evidence="8" key="1">
    <citation type="submission" date="2022-07" db="EMBL/GenBank/DDBJ databases">
        <title>Phylogenomic reconstructions and comparative analyses of Kickxellomycotina fungi.</title>
        <authorList>
            <person name="Reynolds N.K."/>
            <person name="Stajich J.E."/>
            <person name="Barry K."/>
            <person name="Grigoriev I.V."/>
            <person name="Crous P."/>
            <person name="Smith M.E."/>
        </authorList>
    </citation>
    <scope>NUCLEOTIDE SEQUENCE</scope>
    <source>
        <strain evidence="8">NBRC 100468</strain>
    </source>
</reference>
<keyword evidence="5 7" id="KW-0472">Membrane</keyword>
<dbReference type="Proteomes" id="UP001150538">
    <property type="component" value="Unassembled WGS sequence"/>
</dbReference>
<evidence type="ECO:0000313" key="9">
    <source>
        <dbReference type="Proteomes" id="UP001150538"/>
    </source>
</evidence>
<dbReference type="PANTHER" id="PTHR19432">
    <property type="entry name" value="SUGAR TRANSPORTER"/>
    <property type="match status" value="1"/>
</dbReference>
<feature type="transmembrane region" description="Helical" evidence="7">
    <location>
        <begin position="298"/>
        <end position="320"/>
    </location>
</feature>
<protein>
    <recommendedName>
        <fullName evidence="10">MFS general substrate transporter</fullName>
    </recommendedName>
</protein>
<dbReference type="AlphaFoldDB" id="A0A9W8DR92"/>
<feature type="compositionally biased region" description="Polar residues" evidence="6">
    <location>
        <begin position="1"/>
        <end position="10"/>
    </location>
</feature>
<comment type="caution">
    <text evidence="8">The sequence shown here is derived from an EMBL/GenBank/DDBJ whole genome shotgun (WGS) entry which is preliminary data.</text>
</comment>
<keyword evidence="2" id="KW-0813">Transport</keyword>
<feature type="region of interest" description="Disordered" evidence="6">
    <location>
        <begin position="1"/>
        <end position="21"/>
    </location>
</feature>
<feature type="region of interest" description="Disordered" evidence="6">
    <location>
        <begin position="353"/>
        <end position="373"/>
    </location>
</feature>
<evidence type="ECO:0000256" key="7">
    <source>
        <dbReference type="SAM" id="Phobius"/>
    </source>
</evidence>
<keyword evidence="9" id="KW-1185">Reference proteome</keyword>
<dbReference type="GO" id="GO:0005886">
    <property type="term" value="C:plasma membrane"/>
    <property type="evidence" value="ECO:0007669"/>
    <property type="project" value="TreeGrafter"/>
</dbReference>
<feature type="transmembrane region" description="Helical" evidence="7">
    <location>
        <begin position="170"/>
        <end position="192"/>
    </location>
</feature>
<feature type="transmembrane region" description="Helical" evidence="7">
    <location>
        <begin position="450"/>
        <end position="470"/>
    </location>
</feature>
<sequence>MNQLRGTQSHMNHDNNSDPGESEIVFEDEAEEYPQNMPRLSYQPNVYWQSDSPVGYRSRIAYILHRIEASETWKMFTLTVGFGGLQFLWSVETGYGSPYLLSLGLRSSLTSLVWLAGPLSGIITQPLIGVLSDRCHLEVTSPSLLSTLKATFVSIRHVPYTIQQVYTTQFFSWIGWFPFLFYNTTFVASIYRSSTQNQNDTGDPSDSGPIGVAARVGSLSMLLFSIVSLVCSLVLPSVLRLMKRVARFASLGFSSQAASSIATRLSEHVSLPGLWTFSLVFFGIAMLSTFFVSKVYMATALIALCGFSWSVTIWVPFALIGQCLNAGRERADTYRHSPEREYDEAIGEVVSGGSFSDHESDTTDAQLSTPNQQQSLDHSLADERLGGHSHHTTSAGTILGIHNIYVSMPQFITAFICSVVFYIFELMEGPQGAHDPNAGDDDFSGVHARAIGWVLRLGGVASFVAAYISLRLKTRPSP</sequence>
<name>A0A9W8DR92_9FUNG</name>
<proteinExistence type="predicted"/>
<gene>
    <name evidence="8" type="ORF">H4219_001973</name>
</gene>
<dbReference type="GO" id="GO:0008506">
    <property type="term" value="F:sucrose:proton symporter activity"/>
    <property type="evidence" value="ECO:0007669"/>
    <property type="project" value="TreeGrafter"/>
</dbReference>